<evidence type="ECO:0000256" key="1">
    <source>
        <dbReference type="ARBA" id="ARBA00023172"/>
    </source>
</evidence>
<dbReference type="Gene3D" id="1.10.443.10">
    <property type="entry name" value="Intergrase catalytic core"/>
    <property type="match status" value="1"/>
</dbReference>
<proteinExistence type="predicted"/>
<sequence length="105" mass="11621">MGVLILSKSADQPYYVTTLTFGRVFPTDAYQPFAKGIKAAGIQLSPGQCTHVLRHTFASHFMMNDGDVLTLQRILGHQTIIMTMRYAHLSLDHLADAIKYAPKVG</sequence>
<dbReference type="InterPro" id="IPR002104">
    <property type="entry name" value="Integrase_catalytic"/>
</dbReference>
<organism evidence="3 4">
    <name type="scientific">Halomonas salipaludis</name>
    <dbReference type="NCBI Taxonomy" id="2032625"/>
    <lineage>
        <taxon>Bacteria</taxon>
        <taxon>Pseudomonadati</taxon>
        <taxon>Pseudomonadota</taxon>
        <taxon>Gammaproteobacteria</taxon>
        <taxon>Oceanospirillales</taxon>
        <taxon>Halomonadaceae</taxon>
        <taxon>Halomonas</taxon>
    </lineage>
</organism>
<gene>
    <name evidence="3" type="ORF">CK498_18020</name>
</gene>
<dbReference type="RefSeq" id="WP_095622247.1">
    <property type="nucleotide sequence ID" value="NZ_NSKB01000007.1"/>
</dbReference>
<dbReference type="InterPro" id="IPR013762">
    <property type="entry name" value="Integrase-like_cat_sf"/>
</dbReference>
<protein>
    <recommendedName>
        <fullName evidence="2">Tyr recombinase domain-containing protein</fullName>
    </recommendedName>
</protein>
<dbReference type="OrthoDB" id="9057547at2"/>
<feature type="domain" description="Tyr recombinase" evidence="2">
    <location>
        <begin position="1"/>
        <end position="99"/>
    </location>
</feature>
<keyword evidence="1" id="KW-0233">DNA recombination</keyword>
<comment type="caution">
    <text evidence="3">The sequence shown here is derived from an EMBL/GenBank/DDBJ whole genome shotgun (WGS) entry which is preliminary data.</text>
</comment>
<dbReference type="GO" id="GO:0006310">
    <property type="term" value="P:DNA recombination"/>
    <property type="evidence" value="ECO:0007669"/>
    <property type="project" value="UniProtKB-KW"/>
</dbReference>
<dbReference type="PROSITE" id="PS51898">
    <property type="entry name" value="TYR_RECOMBINASE"/>
    <property type="match status" value="1"/>
</dbReference>
<keyword evidence="4" id="KW-1185">Reference proteome</keyword>
<accession>A0A2A2ER76</accession>
<reference evidence="3 4" key="1">
    <citation type="submission" date="2017-08" db="EMBL/GenBank/DDBJ databases">
        <title>Halomonas alkalisoli sp. nov., isolated from saline alkaline soil.</title>
        <authorList>
            <person name="Wang D."/>
            <person name="Zhang G."/>
        </authorList>
    </citation>
    <scope>NUCLEOTIDE SEQUENCE [LARGE SCALE GENOMIC DNA]</scope>
    <source>
        <strain evidence="3 4">WRN001</strain>
    </source>
</reference>
<dbReference type="GO" id="GO:0015074">
    <property type="term" value="P:DNA integration"/>
    <property type="evidence" value="ECO:0007669"/>
    <property type="project" value="InterPro"/>
</dbReference>
<dbReference type="GO" id="GO:0003677">
    <property type="term" value="F:DNA binding"/>
    <property type="evidence" value="ECO:0007669"/>
    <property type="project" value="InterPro"/>
</dbReference>
<dbReference type="InterPro" id="IPR011010">
    <property type="entry name" value="DNA_brk_join_enz"/>
</dbReference>
<evidence type="ECO:0000259" key="2">
    <source>
        <dbReference type="PROSITE" id="PS51898"/>
    </source>
</evidence>
<dbReference type="Proteomes" id="UP000217771">
    <property type="component" value="Unassembled WGS sequence"/>
</dbReference>
<name>A0A2A2ER76_9GAMM</name>
<dbReference type="AlphaFoldDB" id="A0A2A2ER76"/>
<dbReference type="Pfam" id="PF00589">
    <property type="entry name" value="Phage_integrase"/>
    <property type="match status" value="1"/>
</dbReference>
<evidence type="ECO:0000313" key="4">
    <source>
        <dbReference type="Proteomes" id="UP000217771"/>
    </source>
</evidence>
<evidence type="ECO:0000313" key="3">
    <source>
        <dbReference type="EMBL" id="PAU75050.1"/>
    </source>
</evidence>
<dbReference type="SUPFAM" id="SSF56349">
    <property type="entry name" value="DNA breaking-rejoining enzymes"/>
    <property type="match status" value="1"/>
</dbReference>
<dbReference type="EMBL" id="NSKB01000007">
    <property type="protein sequence ID" value="PAU75050.1"/>
    <property type="molecule type" value="Genomic_DNA"/>
</dbReference>